<reference evidence="2 3" key="1">
    <citation type="submission" date="2019-10" db="EMBL/GenBank/DDBJ databases">
        <title>Complete genome sequence of Variovorax paradoxus 5C-2.</title>
        <authorList>
            <person name="Gogoleva N.E."/>
            <person name="Balkin A.S."/>
        </authorList>
    </citation>
    <scope>NUCLEOTIDE SEQUENCE [LARGE SCALE GENOMIC DNA]</scope>
    <source>
        <strain evidence="2 3">5C-2</strain>
    </source>
</reference>
<dbReference type="GO" id="GO:0046872">
    <property type="term" value="F:metal ion binding"/>
    <property type="evidence" value="ECO:0007669"/>
    <property type="project" value="UniProtKB-KW"/>
</dbReference>
<dbReference type="EMBL" id="CP045644">
    <property type="protein sequence ID" value="QFZ83041.1"/>
    <property type="molecule type" value="Genomic_DNA"/>
</dbReference>
<protein>
    <recommendedName>
        <fullName evidence="1">Terpene synthase</fullName>
        <ecNumber evidence="1">4.2.3.-</ecNumber>
    </recommendedName>
</protein>
<dbReference type="RefSeq" id="WP_153281805.1">
    <property type="nucleotide sequence ID" value="NZ_CP045644.1"/>
</dbReference>
<dbReference type="InterPro" id="IPR008949">
    <property type="entry name" value="Isoprenoid_synthase_dom_sf"/>
</dbReference>
<keyword evidence="1" id="KW-0479">Metal-binding</keyword>
<keyword evidence="1" id="KW-0456">Lyase</keyword>
<gene>
    <name evidence="2" type="ORF">GFK26_09820</name>
</gene>
<dbReference type="SUPFAM" id="SSF48576">
    <property type="entry name" value="Terpenoid synthases"/>
    <property type="match status" value="1"/>
</dbReference>
<dbReference type="Gene3D" id="1.10.600.10">
    <property type="entry name" value="Farnesyl Diphosphate Synthase"/>
    <property type="match status" value="1"/>
</dbReference>
<evidence type="ECO:0000313" key="2">
    <source>
        <dbReference type="EMBL" id="QFZ83041.1"/>
    </source>
</evidence>
<dbReference type="EC" id="4.2.3.-" evidence="1"/>
<keyword evidence="1" id="KW-0460">Magnesium</keyword>
<accession>A0A5Q0M0B5</accession>
<dbReference type="GO" id="GO:0032259">
    <property type="term" value="P:methylation"/>
    <property type="evidence" value="ECO:0007669"/>
    <property type="project" value="UniProtKB-KW"/>
</dbReference>
<organism evidence="2 3">
    <name type="scientific">Variovorax paradoxus</name>
    <dbReference type="NCBI Taxonomy" id="34073"/>
    <lineage>
        <taxon>Bacteria</taxon>
        <taxon>Pseudomonadati</taxon>
        <taxon>Pseudomonadota</taxon>
        <taxon>Betaproteobacteria</taxon>
        <taxon>Burkholderiales</taxon>
        <taxon>Comamonadaceae</taxon>
        <taxon>Variovorax</taxon>
    </lineage>
</organism>
<dbReference type="SFLD" id="SFLDG01020">
    <property type="entry name" value="Terpene_Cyclase_Like_2"/>
    <property type="match status" value="1"/>
</dbReference>
<dbReference type="GO" id="GO:0010333">
    <property type="term" value="F:terpene synthase activity"/>
    <property type="evidence" value="ECO:0007669"/>
    <property type="project" value="InterPro"/>
</dbReference>
<dbReference type="Proteomes" id="UP000326780">
    <property type="component" value="Chromosome"/>
</dbReference>
<comment type="similarity">
    <text evidence="1">Belongs to the terpene synthase family.</text>
</comment>
<name>A0A5Q0M0B5_VARPD</name>
<keyword evidence="2" id="KW-0808">Transferase</keyword>
<dbReference type="PANTHER" id="PTHR35201">
    <property type="entry name" value="TERPENE SYNTHASE"/>
    <property type="match status" value="1"/>
</dbReference>
<evidence type="ECO:0000313" key="3">
    <source>
        <dbReference type="Proteomes" id="UP000326780"/>
    </source>
</evidence>
<dbReference type="InterPro" id="IPR034686">
    <property type="entry name" value="Terpene_cyclase-like_2"/>
</dbReference>
<evidence type="ECO:0000256" key="1">
    <source>
        <dbReference type="RuleBase" id="RU366034"/>
    </source>
</evidence>
<comment type="cofactor">
    <cofactor evidence="1">
        <name>Mg(2+)</name>
        <dbReference type="ChEBI" id="CHEBI:18420"/>
    </cofactor>
</comment>
<dbReference type="Pfam" id="PF19086">
    <property type="entry name" value="Terpene_syn_C_2"/>
    <property type="match status" value="1"/>
</dbReference>
<sequence>MVNPTPTPTMVQMPKLGSKVHLPDPGLVLKPLWHPRNDAVEAQLALDDRPYVLAHFRSEKATATYLGQRVPAYGGLCYPHAKPDRIYSIMRMMNAGTLMDDAFTPLELSADQRPRDALLHRYLDALEGIQPPADAPLPRLLFDTLPTIKAQLATKPRVWERMKAGIRSQLVRMADPLAYQMGTLTLPAYMDLRRDNAFGEYLAMLTEYALDVDMTDALAEDASLRAVRTAAMDAVILVNDFFSFRKEVPAQDSLNAMWVLMREEGLDLQAAVYRLAELCARNEQTLIRSRDEVLAGPLGQRPDVRAYVGELEYISSGNAEWCVITRRYHLSDQRFVSGEVTIAAAPTLDDIAAADARAA</sequence>
<dbReference type="AlphaFoldDB" id="A0A5Q0M0B5"/>
<dbReference type="SFLD" id="SFLDS00005">
    <property type="entry name" value="Isoprenoid_Synthase_Type_I"/>
    <property type="match status" value="1"/>
</dbReference>
<proteinExistence type="inferred from homology"/>
<keyword evidence="2" id="KW-0489">Methyltransferase</keyword>
<dbReference type="GO" id="GO:0008168">
    <property type="term" value="F:methyltransferase activity"/>
    <property type="evidence" value="ECO:0007669"/>
    <property type="project" value="UniProtKB-KW"/>
</dbReference>
<dbReference type="PANTHER" id="PTHR35201:SF4">
    <property type="entry name" value="BETA-PINACENE SYNTHASE-RELATED"/>
    <property type="match status" value="1"/>
</dbReference>